<organism evidence="3 4">
    <name type="scientific">Meristemomyces frigidus</name>
    <dbReference type="NCBI Taxonomy" id="1508187"/>
    <lineage>
        <taxon>Eukaryota</taxon>
        <taxon>Fungi</taxon>
        <taxon>Dikarya</taxon>
        <taxon>Ascomycota</taxon>
        <taxon>Pezizomycotina</taxon>
        <taxon>Dothideomycetes</taxon>
        <taxon>Dothideomycetidae</taxon>
        <taxon>Mycosphaerellales</taxon>
        <taxon>Teratosphaeriaceae</taxon>
        <taxon>Meristemomyces</taxon>
    </lineage>
</organism>
<evidence type="ECO:0000259" key="2">
    <source>
        <dbReference type="Pfam" id="PF17107"/>
    </source>
</evidence>
<dbReference type="Pfam" id="PF17107">
    <property type="entry name" value="SesA"/>
    <property type="match status" value="1"/>
</dbReference>
<accession>A0AAN7YRX0</accession>
<feature type="compositionally biased region" description="Polar residues" evidence="1">
    <location>
        <begin position="200"/>
        <end position="212"/>
    </location>
</feature>
<feature type="region of interest" description="Disordered" evidence="1">
    <location>
        <begin position="169"/>
        <end position="223"/>
    </location>
</feature>
<evidence type="ECO:0000313" key="3">
    <source>
        <dbReference type="EMBL" id="KAK5113792.1"/>
    </source>
</evidence>
<proteinExistence type="predicted"/>
<comment type="caution">
    <text evidence="3">The sequence shown here is derived from an EMBL/GenBank/DDBJ whole genome shotgun (WGS) entry which is preliminary data.</text>
</comment>
<evidence type="ECO:0000313" key="4">
    <source>
        <dbReference type="Proteomes" id="UP001310890"/>
    </source>
</evidence>
<dbReference type="Proteomes" id="UP001310890">
    <property type="component" value="Unassembled WGS sequence"/>
</dbReference>
<dbReference type="EMBL" id="JAVRRL010000021">
    <property type="protein sequence ID" value="KAK5113792.1"/>
    <property type="molecule type" value="Genomic_DNA"/>
</dbReference>
<gene>
    <name evidence="3" type="ORF">LTR62_003176</name>
</gene>
<sequence>MSGAEAITIIGLIASVTTIIETSRDLYDAATSAQGLHDAFRAVSQNIPLVLNILRDCKTVQEQIDRDYAASTDAHHRHELEESSKAVKPVMSACAENAQQLKKILEKVVPGDTAHWLERYKKATQAVMPYKKRKVEYSMKEMLEKLQVLHTIEAEKRSAEVEAAIQHLSELPPSLPEDDSRYSHSGAGPMNVNAGGGIQKNYSQSGGSNNKMYNAENRNFGGD</sequence>
<dbReference type="InterPro" id="IPR031352">
    <property type="entry name" value="SesA"/>
</dbReference>
<evidence type="ECO:0000256" key="1">
    <source>
        <dbReference type="SAM" id="MobiDB-lite"/>
    </source>
</evidence>
<feature type="domain" description="NACHT-NTPase and P-loop NTPases N-terminal" evidence="2">
    <location>
        <begin position="13"/>
        <end position="149"/>
    </location>
</feature>
<dbReference type="AlphaFoldDB" id="A0AAN7YRX0"/>
<reference evidence="3" key="1">
    <citation type="submission" date="2023-08" db="EMBL/GenBank/DDBJ databases">
        <title>Black Yeasts Isolated from many extreme environments.</title>
        <authorList>
            <person name="Coleine C."/>
            <person name="Stajich J.E."/>
            <person name="Selbmann L."/>
        </authorList>
    </citation>
    <scope>NUCLEOTIDE SEQUENCE</scope>
    <source>
        <strain evidence="3">CCFEE 5401</strain>
    </source>
</reference>
<protein>
    <recommendedName>
        <fullName evidence="2">NACHT-NTPase and P-loop NTPases N-terminal domain-containing protein</fullName>
    </recommendedName>
</protein>
<name>A0AAN7YRX0_9PEZI</name>